<evidence type="ECO:0000256" key="1">
    <source>
        <dbReference type="ARBA" id="ARBA00022741"/>
    </source>
</evidence>
<dbReference type="SUPFAM" id="SSF50891">
    <property type="entry name" value="Cyclophilin-like"/>
    <property type="match status" value="1"/>
</dbReference>
<accession>A0A917W8V5</accession>
<dbReference type="Proteomes" id="UP000613840">
    <property type="component" value="Unassembled WGS sequence"/>
</dbReference>
<reference evidence="5" key="2">
    <citation type="submission" date="2020-09" db="EMBL/GenBank/DDBJ databases">
        <authorList>
            <person name="Sun Q."/>
            <person name="Zhou Y."/>
        </authorList>
    </citation>
    <scope>NUCLEOTIDE SEQUENCE</scope>
    <source>
        <strain evidence="5">CGMCC 4.7306</strain>
    </source>
</reference>
<evidence type="ECO:0000259" key="4">
    <source>
        <dbReference type="SMART" id="SM00796"/>
    </source>
</evidence>
<reference evidence="5" key="1">
    <citation type="journal article" date="2014" name="Int. J. Syst. Evol. Microbiol.">
        <title>Complete genome sequence of Corynebacterium casei LMG S-19264T (=DSM 44701T), isolated from a smear-ripened cheese.</title>
        <authorList>
            <consortium name="US DOE Joint Genome Institute (JGI-PGF)"/>
            <person name="Walter F."/>
            <person name="Albersmeier A."/>
            <person name="Kalinowski J."/>
            <person name="Ruckert C."/>
        </authorList>
    </citation>
    <scope>NUCLEOTIDE SEQUENCE</scope>
    <source>
        <strain evidence="5">CGMCC 4.7306</strain>
    </source>
</reference>
<gene>
    <name evidence="5" type="ORF">GCM10011575_41040</name>
</gene>
<dbReference type="SMART" id="SM00796">
    <property type="entry name" value="AHS1"/>
    <property type="match status" value="1"/>
</dbReference>
<keyword evidence="3" id="KW-0067">ATP-binding</keyword>
<dbReference type="EMBL" id="BMMZ01000013">
    <property type="protein sequence ID" value="GGL78496.1"/>
    <property type="molecule type" value="Genomic_DNA"/>
</dbReference>
<dbReference type="AlphaFoldDB" id="A0A917W8V5"/>
<evidence type="ECO:0000256" key="3">
    <source>
        <dbReference type="ARBA" id="ARBA00022840"/>
    </source>
</evidence>
<dbReference type="GO" id="GO:0005524">
    <property type="term" value="F:ATP binding"/>
    <property type="evidence" value="ECO:0007669"/>
    <property type="project" value="UniProtKB-KW"/>
</dbReference>
<dbReference type="GO" id="GO:0016787">
    <property type="term" value="F:hydrolase activity"/>
    <property type="evidence" value="ECO:0007669"/>
    <property type="project" value="UniProtKB-KW"/>
</dbReference>
<dbReference type="InterPro" id="IPR029000">
    <property type="entry name" value="Cyclophilin-like_dom_sf"/>
</dbReference>
<evidence type="ECO:0000313" key="6">
    <source>
        <dbReference type="Proteomes" id="UP000613840"/>
    </source>
</evidence>
<sequence>MAQWLSVQRRPEIAGVVPGARTLLLRLTAPLPAELARTMITIEPEPLRARAAEAVTIDVRYDGADLAEVADGLGLSTEELITHHTGQQWVVAFCGFAPGFGYLAPTGPELRVPRRSTPRTRVPAGAVAIADNWSAIYPTASPGGWQLIGSTDVRLFDVTADPPALLSPGTRVQFRRLTP</sequence>
<dbReference type="InterPro" id="IPR003833">
    <property type="entry name" value="CT_C_D"/>
</dbReference>
<proteinExistence type="predicted"/>
<dbReference type="Gene3D" id="2.40.100.10">
    <property type="entry name" value="Cyclophilin-like"/>
    <property type="match status" value="1"/>
</dbReference>
<dbReference type="PANTHER" id="PTHR34698">
    <property type="entry name" value="5-OXOPROLINASE SUBUNIT B"/>
    <property type="match status" value="1"/>
</dbReference>
<keyword evidence="1" id="KW-0547">Nucleotide-binding</keyword>
<keyword evidence="6" id="KW-1185">Reference proteome</keyword>
<dbReference type="Pfam" id="PF02682">
    <property type="entry name" value="CT_C_D"/>
    <property type="match status" value="1"/>
</dbReference>
<organism evidence="5 6">
    <name type="scientific">Microlunatus endophyticus</name>
    <dbReference type="NCBI Taxonomy" id="1716077"/>
    <lineage>
        <taxon>Bacteria</taxon>
        <taxon>Bacillati</taxon>
        <taxon>Actinomycetota</taxon>
        <taxon>Actinomycetes</taxon>
        <taxon>Propionibacteriales</taxon>
        <taxon>Propionibacteriaceae</taxon>
        <taxon>Microlunatus</taxon>
    </lineage>
</organism>
<dbReference type="InterPro" id="IPR010016">
    <property type="entry name" value="PxpB"/>
</dbReference>
<evidence type="ECO:0000313" key="5">
    <source>
        <dbReference type="EMBL" id="GGL78496.1"/>
    </source>
</evidence>
<feature type="domain" description="Carboxyltransferase" evidence="4">
    <location>
        <begin position="2"/>
        <end position="166"/>
    </location>
</feature>
<dbReference type="PANTHER" id="PTHR34698:SF2">
    <property type="entry name" value="5-OXOPROLINASE SUBUNIT B"/>
    <property type="match status" value="1"/>
</dbReference>
<protein>
    <recommendedName>
        <fullName evidence="4">Carboxyltransferase domain-containing protein</fullName>
    </recommendedName>
</protein>
<comment type="caution">
    <text evidence="5">The sequence shown here is derived from an EMBL/GenBank/DDBJ whole genome shotgun (WGS) entry which is preliminary data.</text>
</comment>
<keyword evidence="2" id="KW-0378">Hydrolase</keyword>
<name>A0A917W8V5_9ACTN</name>
<evidence type="ECO:0000256" key="2">
    <source>
        <dbReference type="ARBA" id="ARBA00022801"/>
    </source>
</evidence>